<name>A0ABV9QT82_9GAMM</name>
<dbReference type="Gene3D" id="3.40.50.150">
    <property type="entry name" value="Vaccinia Virus protein VP39"/>
    <property type="match status" value="1"/>
</dbReference>
<organism evidence="2 3">
    <name type="scientific">Dokdonella ginsengisoli</name>
    <dbReference type="NCBI Taxonomy" id="363846"/>
    <lineage>
        <taxon>Bacteria</taxon>
        <taxon>Pseudomonadati</taxon>
        <taxon>Pseudomonadota</taxon>
        <taxon>Gammaproteobacteria</taxon>
        <taxon>Lysobacterales</taxon>
        <taxon>Rhodanobacteraceae</taxon>
        <taxon>Dokdonella</taxon>
    </lineage>
</organism>
<dbReference type="GO" id="GO:0008168">
    <property type="term" value="F:methyltransferase activity"/>
    <property type="evidence" value="ECO:0007669"/>
    <property type="project" value="UniProtKB-KW"/>
</dbReference>
<evidence type="ECO:0000313" key="2">
    <source>
        <dbReference type="EMBL" id="MFC4819845.1"/>
    </source>
</evidence>
<dbReference type="InterPro" id="IPR041698">
    <property type="entry name" value="Methyltransf_25"/>
</dbReference>
<dbReference type="EC" id="2.1.1.-" evidence="2"/>
<evidence type="ECO:0000313" key="3">
    <source>
        <dbReference type="Proteomes" id="UP001595886"/>
    </source>
</evidence>
<dbReference type="RefSeq" id="WP_380019641.1">
    <property type="nucleotide sequence ID" value="NZ_JBHSHD010000005.1"/>
</dbReference>
<accession>A0ABV9QT82</accession>
<dbReference type="CDD" id="cd02440">
    <property type="entry name" value="AdoMet_MTases"/>
    <property type="match status" value="1"/>
</dbReference>
<sequence>MSRLETLRNDAAVLARLLRGMPRAASHADALGAFYGPQSQHYDRFRERLLAGRAELIASLPLPERAHVVELGGGTGRNAEFFGERLARIERFEVVDLCRPLLAQARERAQRIVQLHAIEADATTYRPAQPVDGVLLSYALTMIPDWRGAIANAVAMLKPGGVLGVVDFYVAPAQPPFAGSARHSAWTRWFWPTWFRHDGVRLDAAHLPALREALPQHEVVEARAPVPYLPLGRVPYYRFIGRKPA</sequence>
<dbReference type="Proteomes" id="UP001595886">
    <property type="component" value="Unassembled WGS sequence"/>
</dbReference>
<reference evidence="3" key="1">
    <citation type="journal article" date="2019" name="Int. J. Syst. Evol. Microbiol.">
        <title>The Global Catalogue of Microorganisms (GCM) 10K type strain sequencing project: providing services to taxonomists for standard genome sequencing and annotation.</title>
        <authorList>
            <consortium name="The Broad Institute Genomics Platform"/>
            <consortium name="The Broad Institute Genome Sequencing Center for Infectious Disease"/>
            <person name="Wu L."/>
            <person name="Ma J."/>
        </authorList>
    </citation>
    <scope>NUCLEOTIDE SEQUENCE [LARGE SCALE GENOMIC DNA]</scope>
    <source>
        <strain evidence="3">CCUG 30340</strain>
    </source>
</reference>
<dbReference type="SUPFAM" id="SSF53335">
    <property type="entry name" value="S-adenosyl-L-methionine-dependent methyltransferases"/>
    <property type="match status" value="1"/>
</dbReference>
<keyword evidence="2" id="KW-0808">Transferase</keyword>
<comment type="caution">
    <text evidence="2">The sequence shown here is derived from an EMBL/GenBank/DDBJ whole genome shotgun (WGS) entry which is preliminary data.</text>
</comment>
<keyword evidence="3" id="KW-1185">Reference proteome</keyword>
<dbReference type="GO" id="GO:0032259">
    <property type="term" value="P:methylation"/>
    <property type="evidence" value="ECO:0007669"/>
    <property type="project" value="UniProtKB-KW"/>
</dbReference>
<dbReference type="EMBL" id="JBHSHD010000005">
    <property type="protein sequence ID" value="MFC4819845.1"/>
    <property type="molecule type" value="Genomic_DNA"/>
</dbReference>
<proteinExistence type="predicted"/>
<dbReference type="PANTHER" id="PTHR47473">
    <property type="entry name" value="BTA1P"/>
    <property type="match status" value="1"/>
</dbReference>
<evidence type="ECO:0000259" key="1">
    <source>
        <dbReference type="Pfam" id="PF13649"/>
    </source>
</evidence>
<feature type="domain" description="Methyltransferase" evidence="1">
    <location>
        <begin position="68"/>
        <end position="161"/>
    </location>
</feature>
<dbReference type="PANTHER" id="PTHR47473:SF1">
    <property type="entry name" value="METHYLTRANSFERASE DOMAIN-CONTAINING PROTEIN"/>
    <property type="match status" value="1"/>
</dbReference>
<dbReference type="Pfam" id="PF13649">
    <property type="entry name" value="Methyltransf_25"/>
    <property type="match status" value="1"/>
</dbReference>
<dbReference type="InterPro" id="IPR029063">
    <property type="entry name" value="SAM-dependent_MTases_sf"/>
</dbReference>
<protein>
    <submittedName>
        <fullName evidence="2">Class I SAM-dependent methyltransferase</fullName>
        <ecNumber evidence="2">2.1.1.-</ecNumber>
    </submittedName>
</protein>
<gene>
    <name evidence="2" type="ORF">ACFO6Q_05895</name>
</gene>
<keyword evidence="2" id="KW-0489">Methyltransferase</keyword>